<organism evidence="1 2">
    <name type="scientific">Coniophora puteana (strain RWD-64-598)</name>
    <name type="common">Brown rot fungus</name>
    <dbReference type="NCBI Taxonomy" id="741705"/>
    <lineage>
        <taxon>Eukaryota</taxon>
        <taxon>Fungi</taxon>
        <taxon>Dikarya</taxon>
        <taxon>Basidiomycota</taxon>
        <taxon>Agaricomycotina</taxon>
        <taxon>Agaricomycetes</taxon>
        <taxon>Agaricomycetidae</taxon>
        <taxon>Boletales</taxon>
        <taxon>Coniophorineae</taxon>
        <taxon>Coniophoraceae</taxon>
        <taxon>Coniophora</taxon>
    </lineage>
</organism>
<gene>
    <name evidence="1" type="ORF">CONPUDRAFT_42569</name>
</gene>
<dbReference type="EMBL" id="JH711573">
    <property type="protein sequence ID" value="EIW86514.1"/>
    <property type="molecule type" value="Genomic_DNA"/>
</dbReference>
<comment type="caution">
    <text evidence="1">The sequence shown here is derived from an EMBL/GenBank/DDBJ whole genome shotgun (WGS) entry which is preliminary data.</text>
</comment>
<sequence>RTRQEWEVVGCEAIDPVHVVGDEDDYDMVRVRQSDITRSYLFEGLDRMPSGGRLASAVHFAKQRFLDEVTQKEYNLLLAESWKVTLLRKGDVYRIEVQYTARPAHVVGIVPPPRPPPFLGVL</sequence>
<feature type="non-terminal residue" evidence="1">
    <location>
        <position position="122"/>
    </location>
</feature>
<evidence type="ECO:0000313" key="1">
    <source>
        <dbReference type="EMBL" id="EIW86514.1"/>
    </source>
</evidence>
<dbReference type="Proteomes" id="UP000053558">
    <property type="component" value="Unassembled WGS sequence"/>
</dbReference>
<dbReference type="RefSeq" id="XP_007762393.1">
    <property type="nucleotide sequence ID" value="XM_007764203.1"/>
</dbReference>
<dbReference type="AlphaFoldDB" id="A0A5M3N611"/>
<name>A0A5M3N611_CONPW</name>
<dbReference type="KEGG" id="cput:CONPUDRAFT_42569"/>
<dbReference type="OrthoDB" id="3349961at2759"/>
<dbReference type="GeneID" id="19206921"/>
<accession>A0A5M3N611</accession>
<feature type="non-terminal residue" evidence="1">
    <location>
        <position position="1"/>
    </location>
</feature>
<reference evidence="2" key="1">
    <citation type="journal article" date="2012" name="Science">
        <title>The Paleozoic origin of enzymatic lignin decomposition reconstructed from 31 fungal genomes.</title>
        <authorList>
            <person name="Floudas D."/>
            <person name="Binder M."/>
            <person name="Riley R."/>
            <person name="Barry K."/>
            <person name="Blanchette R.A."/>
            <person name="Henrissat B."/>
            <person name="Martinez A.T."/>
            <person name="Otillar R."/>
            <person name="Spatafora J.W."/>
            <person name="Yadav J.S."/>
            <person name="Aerts A."/>
            <person name="Benoit I."/>
            <person name="Boyd A."/>
            <person name="Carlson A."/>
            <person name="Copeland A."/>
            <person name="Coutinho P.M."/>
            <person name="de Vries R.P."/>
            <person name="Ferreira P."/>
            <person name="Findley K."/>
            <person name="Foster B."/>
            <person name="Gaskell J."/>
            <person name="Glotzer D."/>
            <person name="Gorecki P."/>
            <person name="Heitman J."/>
            <person name="Hesse C."/>
            <person name="Hori C."/>
            <person name="Igarashi K."/>
            <person name="Jurgens J.A."/>
            <person name="Kallen N."/>
            <person name="Kersten P."/>
            <person name="Kohler A."/>
            <person name="Kuees U."/>
            <person name="Kumar T.K.A."/>
            <person name="Kuo A."/>
            <person name="LaButti K."/>
            <person name="Larrondo L.F."/>
            <person name="Lindquist E."/>
            <person name="Ling A."/>
            <person name="Lombard V."/>
            <person name="Lucas S."/>
            <person name="Lundell T."/>
            <person name="Martin R."/>
            <person name="McLaughlin D.J."/>
            <person name="Morgenstern I."/>
            <person name="Morin E."/>
            <person name="Murat C."/>
            <person name="Nagy L.G."/>
            <person name="Nolan M."/>
            <person name="Ohm R.A."/>
            <person name="Patyshakuliyeva A."/>
            <person name="Rokas A."/>
            <person name="Ruiz-Duenas F.J."/>
            <person name="Sabat G."/>
            <person name="Salamov A."/>
            <person name="Samejima M."/>
            <person name="Schmutz J."/>
            <person name="Slot J.C."/>
            <person name="St John F."/>
            <person name="Stenlid J."/>
            <person name="Sun H."/>
            <person name="Sun S."/>
            <person name="Syed K."/>
            <person name="Tsang A."/>
            <person name="Wiebenga A."/>
            <person name="Young D."/>
            <person name="Pisabarro A."/>
            <person name="Eastwood D.C."/>
            <person name="Martin F."/>
            <person name="Cullen D."/>
            <person name="Grigoriev I.V."/>
            <person name="Hibbett D.S."/>
        </authorList>
    </citation>
    <scope>NUCLEOTIDE SEQUENCE [LARGE SCALE GENOMIC DNA]</scope>
    <source>
        <strain evidence="2">RWD-64-598 SS2</strain>
    </source>
</reference>
<dbReference type="OMA" id="KETPWEV"/>
<proteinExistence type="predicted"/>
<keyword evidence="2" id="KW-1185">Reference proteome</keyword>
<evidence type="ECO:0000313" key="2">
    <source>
        <dbReference type="Proteomes" id="UP000053558"/>
    </source>
</evidence>
<protein>
    <submittedName>
        <fullName evidence="1">Uncharacterized protein</fullName>
    </submittedName>
</protein>